<evidence type="ECO:0000313" key="5">
    <source>
        <dbReference type="EMBL" id="MBT9292682.1"/>
    </source>
</evidence>
<keyword evidence="2" id="KW-0902">Two-component regulatory system</keyword>
<name>A0A947GF29_9HYPH</name>
<dbReference type="AlphaFoldDB" id="A0A947GF29"/>
<reference evidence="5 6" key="1">
    <citation type="submission" date="2021-06" db="EMBL/GenBank/DDBJ databases">
        <authorList>
            <person name="Grouzdev D.S."/>
            <person name="Koziaeva V."/>
        </authorList>
    </citation>
    <scope>NUCLEOTIDE SEQUENCE [LARGE SCALE GENOMIC DNA]</scope>
    <source>
        <strain evidence="5 6">22</strain>
    </source>
</reference>
<evidence type="ECO:0000313" key="6">
    <source>
        <dbReference type="Proteomes" id="UP000766595"/>
    </source>
</evidence>
<dbReference type="PANTHER" id="PTHR44591">
    <property type="entry name" value="STRESS RESPONSE REGULATOR PROTEIN 1"/>
    <property type="match status" value="1"/>
</dbReference>
<dbReference type="SMART" id="SM00448">
    <property type="entry name" value="REC"/>
    <property type="match status" value="1"/>
</dbReference>
<evidence type="ECO:0000256" key="3">
    <source>
        <dbReference type="PROSITE-ProRule" id="PRU00169"/>
    </source>
</evidence>
<feature type="modified residue" description="4-aspartylphosphate" evidence="3">
    <location>
        <position position="55"/>
    </location>
</feature>
<protein>
    <submittedName>
        <fullName evidence="5">Response regulator</fullName>
    </submittedName>
</protein>
<dbReference type="EMBL" id="JAHHZF010000014">
    <property type="protein sequence ID" value="MBT9292682.1"/>
    <property type="molecule type" value="Genomic_DNA"/>
</dbReference>
<keyword evidence="1 3" id="KW-0597">Phosphoprotein</keyword>
<dbReference type="InterPro" id="IPR001789">
    <property type="entry name" value="Sig_transdc_resp-reg_receiver"/>
</dbReference>
<dbReference type="Proteomes" id="UP000766595">
    <property type="component" value="Unassembled WGS sequence"/>
</dbReference>
<dbReference type="GO" id="GO:0000160">
    <property type="term" value="P:phosphorelay signal transduction system"/>
    <property type="evidence" value="ECO:0007669"/>
    <property type="project" value="UniProtKB-KW"/>
</dbReference>
<organism evidence="5 6">
    <name type="scientific">Prosthecodimorpha staleyi</name>
    <dbReference type="NCBI Taxonomy" id="2840188"/>
    <lineage>
        <taxon>Bacteria</taxon>
        <taxon>Pseudomonadati</taxon>
        <taxon>Pseudomonadota</taxon>
        <taxon>Alphaproteobacteria</taxon>
        <taxon>Hyphomicrobiales</taxon>
        <taxon>Ancalomicrobiaceae</taxon>
        <taxon>Prosthecodimorpha</taxon>
    </lineage>
</organism>
<feature type="domain" description="Response regulatory" evidence="4">
    <location>
        <begin position="5"/>
        <end position="115"/>
    </location>
</feature>
<keyword evidence="6" id="KW-1185">Reference proteome</keyword>
<dbReference type="SUPFAM" id="SSF52172">
    <property type="entry name" value="CheY-like"/>
    <property type="match status" value="1"/>
</dbReference>
<gene>
    <name evidence="5" type="ORF">KL771_24695</name>
</gene>
<dbReference type="Pfam" id="PF00072">
    <property type="entry name" value="Response_reg"/>
    <property type="match status" value="1"/>
</dbReference>
<evidence type="ECO:0000256" key="2">
    <source>
        <dbReference type="ARBA" id="ARBA00023012"/>
    </source>
</evidence>
<accession>A0A947GF29</accession>
<sequence length="121" mass="13270">MHPLRILLVEDEALLAALLAEVLIDMGHTVDAIVATEADAVRAAKRLKPDLMIVDFRLREGTGADAVAKILTDGFVPHVYMSGDRLNIMPRHARAVVLEKPFRDSDLMRAIDRAVGETTDA</sequence>
<dbReference type="PANTHER" id="PTHR44591:SF14">
    <property type="entry name" value="PROTEIN PILG"/>
    <property type="match status" value="1"/>
</dbReference>
<proteinExistence type="predicted"/>
<evidence type="ECO:0000259" key="4">
    <source>
        <dbReference type="PROSITE" id="PS50110"/>
    </source>
</evidence>
<dbReference type="InterPro" id="IPR050595">
    <property type="entry name" value="Bact_response_regulator"/>
</dbReference>
<dbReference type="Gene3D" id="3.40.50.2300">
    <property type="match status" value="1"/>
</dbReference>
<dbReference type="InterPro" id="IPR011006">
    <property type="entry name" value="CheY-like_superfamily"/>
</dbReference>
<comment type="caution">
    <text evidence="5">The sequence shown here is derived from an EMBL/GenBank/DDBJ whole genome shotgun (WGS) entry which is preliminary data.</text>
</comment>
<dbReference type="PROSITE" id="PS50110">
    <property type="entry name" value="RESPONSE_REGULATORY"/>
    <property type="match status" value="1"/>
</dbReference>
<evidence type="ECO:0000256" key="1">
    <source>
        <dbReference type="ARBA" id="ARBA00022553"/>
    </source>
</evidence>